<dbReference type="GO" id="GO:0000981">
    <property type="term" value="F:DNA-binding transcription factor activity, RNA polymerase II-specific"/>
    <property type="evidence" value="ECO:0007669"/>
    <property type="project" value="TreeGrafter"/>
</dbReference>
<dbReference type="Proteomes" id="UP000472263">
    <property type="component" value="Chromosome 3"/>
</dbReference>
<feature type="coiled-coil region" evidence="6">
    <location>
        <begin position="96"/>
        <end position="123"/>
    </location>
</feature>
<comment type="subcellular location">
    <subcellularLocation>
        <location evidence="5">Nucleus</location>
    </subcellularLocation>
</comment>
<dbReference type="InterPro" id="IPR036388">
    <property type="entry name" value="WH-like_DNA-bd_sf"/>
</dbReference>
<evidence type="ECO:0000256" key="1">
    <source>
        <dbReference type="ARBA" id="ARBA00010940"/>
    </source>
</evidence>
<protein>
    <submittedName>
        <fullName evidence="9">E2F transcription factor 4</fullName>
    </submittedName>
</protein>
<feature type="compositionally biased region" description="Polar residues" evidence="7">
    <location>
        <begin position="238"/>
        <end position="266"/>
    </location>
</feature>
<reference evidence="9" key="2">
    <citation type="submission" date="2025-08" db="UniProtKB">
        <authorList>
            <consortium name="Ensembl"/>
        </authorList>
    </citation>
    <scope>IDENTIFICATION</scope>
</reference>
<evidence type="ECO:0000256" key="2">
    <source>
        <dbReference type="ARBA" id="ARBA00023015"/>
    </source>
</evidence>
<dbReference type="Gene3D" id="1.10.10.10">
    <property type="entry name" value="Winged helix-like DNA-binding domain superfamily/Winged helix DNA-binding domain"/>
    <property type="match status" value="1"/>
</dbReference>
<dbReference type="PANTHER" id="PTHR12081">
    <property type="entry name" value="TRANSCRIPTION FACTOR E2F"/>
    <property type="match status" value="1"/>
</dbReference>
<dbReference type="InParanoid" id="A0A667YN94"/>
<keyword evidence="3 5" id="KW-0238">DNA-binding</keyword>
<dbReference type="OrthoDB" id="1743261at2759"/>
<dbReference type="InterPro" id="IPR003316">
    <property type="entry name" value="E2F_WHTH_DNA-bd_dom"/>
</dbReference>
<dbReference type="InterPro" id="IPR037241">
    <property type="entry name" value="E2F-DP_heterodim"/>
</dbReference>
<proteinExistence type="inferred from homology"/>
<gene>
    <name evidence="9" type="primary">E2F4</name>
</gene>
<dbReference type="SUPFAM" id="SSF46785">
    <property type="entry name" value="Winged helix' DNA-binding domain"/>
    <property type="match status" value="1"/>
</dbReference>
<sequence>MEYRGSPVGLEARPNTVQHHTLRHERSLWMLTTKFVSLLQEAQDGVLDLKEAVSVLAVRQKRRIYDITNVLEGIGLIEKKSKNSVQWKGVGPGSNTQEIAKKLTGLKSELEELEQKESVLDLQKVWIEQSIKNTTEDFKNSPFVYVNHEDICNCFNGNTLLAVRAPFGTQLDVPIQKAVQHGEAKYQIHLKSTNGPIDVLLINRDPVSSAPVVLPVPPPEEILQSARSAASSAKQTEHSATANVASVNTNQTADQPSTKSKRTASVDSHPLQAPPCISAESNRSDVSELLSLSKDLADILDPTKEIMNADLITELMASEVFSPLLRLSPPTTECDYMYNLDDSEGLCDLFDIPVLNI</sequence>
<evidence type="ECO:0000256" key="7">
    <source>
        <dbReference type="SAM" id="MobiDB-lite"/>
    </source>
</evidence>
<evidence type="ECO:0000313" key="9">
    <source>
        <dbReference type="Ensembl" id="ENSMMDP00005029377.1"/>
    </source>
</evidence>
<evidence type="ECO:0000313" key="10">
    <source>
        <dbReference type="Proteomes" id="UP000472263"/>
    </source>
</evidence>
<dbReference type="SMART" id="SM01372">
    <property type="entry name" value="E2F_TDP"/>
    <property type="match status" value="1"/>
</dbReference>
<comment type="similarity">
    <text evidence="1 5">Belongs to the E2F/DP family.</text>
</comment>
<dbReference type="Ensembl" id="ENSMMDT00005030067.1">
    <property type="protein sequence ID" value="ENSMMDP00005029377.1"/>
    <property type="gene ID" value="ENSMMDG00005013978.1"/>
</dbReference>
<dbReference type="InterPro" id="IPR032198">
    <property type="entry name" value="E2F_CC-MB"/>
</dbReference>
<evidence type="ECO:0000256" key="5">
    <source>
        <dbReference type="RuleBase" id="RU003796"/>
    </source>
</evidence>
<dbReference type="GO" id="GO:0046983">
    <property type="term" value="F:protein dimerization activity"/>
    <property type="evidence" value="ECO:0007669"/>
    <property type="project" value="InterPro"/>
</dbReference>
<dbReference type="InterPro" id="IPR036390">
    <property type="entry name" value="WH_DNA-bd_sf"/>
</dbReference>
<evidence type="ECO:0000256" key="3">
    <source>
        <dbReference type="ARBA" id="ARBA00023125"/>
    </source>
</evidence>
<reference evidence="9" key="3">
    <citation type="submission" date="2025-09" db="UniProtKB">
        <authorList>
            <consortium name="Ensembl"/>
        </authorList>
    </citation>
    <scope>IDENTIFICATION</scope>
</reference>
<dbReference type="AlphaFoldDB" id="A0A667YN94"/>
<keyword evidence="5" id="KW-0539">Nucleus</keyword>
<dbReference type="FunFam" id="1.10.10.10:FF:000008">
    <property type="entry name" value="E2F transcription factor 1"/>
    <property type="match status" value="1"/>
</dbReference>
<dbReference type="GO" id="GO:0090575">
    <property type="term" value="C:RNA polymerase II transcription regulator complex"/>
    <property type="evidence" value="ECO:0007669"/>
    <property type="project" value="TreeGrafter"/>
</dbReference>
<dbReference type="InterPro" id="IPR015633">
    <property type="entry name" value="E2F"/>
</dbReference>
<reference evidence="9" key="1">
    <citation type="submission" date="2019-06" db="EMBL/GenBank/DDBJ databases">
        <authorList>
            <consortium name="Wellcome Sanger Institute Data Sharing"/>
        </authorList>
    </citation>
    <scope>NUCLEOTIDE SEQUENCE [LARGE SCALE GENOMIC DNA]</scope>
</reference>
<evidence type="ECO:0000256" key="6">
    <source>
        <dbReference type="SAM" id="Coils"/>
    </source>
</evidence>
<evidence type="ECO:0000256" key="4">
    <source>
        <dbReference type="ARBA" id="ARBA00023163"/>
    </source>
</evidence>
<dbReference type="GeneTree" id="ENSGT00940000156252"/>
<keyword evidence="4 5" id="KW-0804">Transcription</keyword>
<keyword evidence="6" id="KW-0175">Coiled coil</keyword>
<organism evidence="9 10">
    <name type="scientific">Myripristis murdjan</name>
    <name type="common">pinecone soldierfish</name>
    <dbReference type="NCBI Taxonomy" id="586833"/>
    <lineage>
        <taxon>Eukaryota</taxon>
        <taxon>Metazoa</taxon>
        <taxon>Chordata</taxon>
        <taxon>Craniata</taxon>
        <taxon>Vertebrata</taxon>
        <taxon>Euteleostomi</taxon>
        <taxon>Actinopterygii</taxon>
        <taxon>Neopterygii</taxon>
        <taxon>Teleostei</taxon>
        <taxon>Neoteleostei</taxon>
        <taxon>Acanthomorphata</taxon>
        <taxon>Holocentriformes</taxon>
        <taxon>Holocentridae</taxon>
        <taxon>Myripristis</taxon>
    </lineage>
</organism>
<dbReference type="Pfam" id="PF02319">
    <property type="entry name" value="WHD_E2F_TDP"/>
    <property type="match status" value="1"/>
</dbReference>
<keyword evidence="2 5" id="KW-0805">Transcription regulation</keyword>
<dbReference type="PANTHER" id="PTHR12081:SF42">
    <property type="entry name" value="TRANSCRIPTION FACTOR E2F4"/>
    <property type="match status" value="1"/>
</dbReference>
<evidence type="ECO:0000259" key="8">
    <source>
        <dbReference type="SMART" id="SM01372"/>
    </source>
</evidence>
<feature type="domain" description="E2F/DP family winged-helix DNA-binding" evidence="8">
    <location>
        <begin position="23"/>
        <end position="89"/>
    </location>
</feature>
<dbReference type="GO" id="GO:0000978">
    <property type="term" value="F:RNA polymerase II cis-regulatory region sequence-specific DNA binding"/>
    <property type="evidence" value="ECO:0007669"/>
    <property type="project" value="InterPro"/>
</dbReference>
<feature type="region of interest" description="Disordered" evidence="7">
    <location>
        <begin position="224"/>
        <end position="280"/>
    </location>
</feature>
<dbReference type="Pfam" id="PF16421">
    <property type="entry name" value="E2F_CC-MB"/>
    <property type="match status" value="1"/>
</dbReference>
<dbReference type="SUPFAM" id="SSF144074">
    <property type="entry name" value="E2F-DP heterodimerization region"/>
    <property type="match status" value="1"/>
</dbReference>
<accession>A0A667YN94</accession>
<dbReference type="Gene3D" id="6.10.250.540">
    <property type="match status" value="1"/>
</dbReference>
<keyword evidence="10" id="KW-1185">Reference proteome</keyword>
<dbReference type="CDD" id="cd14660">
    <property type="entry name" value="E2F_DD"/>
    <property type="match status" value="1"/>
</dbReference>
<name>A0A667YN94_9TELE</name>